<dbReference type="AlphaFoldDB" id="A0A7X0C668"/>
<keyword evidence="2" id="KW-1185">Reference proteome</keyword>
<organism evidence="1 2">
    <name type="scientific">Nonomuraea muscovyensis</name>
    <dbReference type="NCBI Taxonomy" id="1124761"/>
    <lineage>
        <taxon>Bacteria</taxon>
        <taxon>Bacillati</taxon>
        <taxon>Actinomycetota</taxon>
        <taxon>Actinomycetes</taxon>
        <taxon>Streptosporangiales</taxon>
        <taxon>Streptosporangiaceae</taxon>
        <taxon>Nonomuraea</taxon>
    </lineage>
</organism>
<gene>
    <name evidence="1" type="ORF">FHU36_005817</name>
</gene>
<evidence type="ECO:0000313" key="1">
    <source>
        <dbReference type="EMBL" id="MBB6349272.1"/>
    </source>
</evidence>
<dbReference type="EMBL" id="JACHJB010000002">
    <property type="protein sequence ID" value="MBB6349272.1"/>
    <property type="molecule type" value="Genomic_DNA"/>
</dbReference>
<dbReference type="GO" id="GO:0006355">
    <property type="term" value="P:regulation of DNA-templated transcription"/>
    <property type="evidence" value="ECO:0007669"/>
    <property type="project" value="InterPro"/>
</dbReference>
<dbReference type="Proteomes" id="UP000583800">
    <property type="component" value="Unassembled WGS sequence"/>
</dbReference>
<proteinExistence type="predicted"/>
<protein>
    <submittedName>
        <fullName evidence="1">Putative DNA-binding protein</fullName>
    </submittedName>
</protein>
<keyword evidence="1" id="KW-0238">DNA-binding</keyword>
<sequence length="107" mass="12658">MSVKPKAATTIRVSVATRDRIARIARQEGRSMTEVLDEAIHDYERKHFWEELNEQIERTQREDPQAWADYLAERELVMGPRSRSRRIAPEWEGLITFPEEKDEGHPR</sequence>
<reference evidence="1 2" key="1">
    <citation type="submission" date="2020-08" db="EMBL/GenBank/DDBJ databases">
        <title>Sequencing the genomes of 1000 actinobacteria strains.</title>
        <authorList>
            <person name="Klenk H.-P."/>
        </authorList>
    </citation>
    <scope>NUCLEOTIDE SEQUENCE [LARGE SCALE GENOMIC DNA]</scope>
    <source>
        <strain evidence="1 2">DSM 45913</strain>
    </source>
</reference>
<accession>A0A7X0C668</accession>
<dbReference type="SUPFAM" id="SSF47598">
    <property type="entry name" value="Ribbon-helix-helix"/>
    <property type="match status" value="1"/>
</dbReference>
<comment type="caution">
    <text evidence="1">The sequence shown here is derived from an EMBL/GenBank/DDBJ whole genome shotgun (WGS) entry which is preliminary data.</text>
</comment>
<evidence type="ECO:0000313" key="2">
    <source>
        <dbReference type="Proteomes" id="UP000583800"/>
    </source>
</evidence>
<name>A0A7X0C668_9ACTN</name>
<dbReference type="InterPro" id="IPR010985">
    <property type="entry name" value="Ribbon_hlx_hlx"/>
</dbReference>
<dbReference type="GO" id="GO:0003677">
    <property type="term" value="F:DNA binding"/>
    <property type="evidence" value="ECO:0007669"/>
    <property type="project" value="UniProtKB-KW"/>
</dbReference>
<dbReference type="RefSeq" id="WP_185086874.1">
    <property type="nucleotide sequence ID" value="NZ_JACHJB010000002.1"/>
</dbReference>